<evidence type="ECO:0000313" key="11">
    <source>
        <dbReference type="EMBL" id="NIR76421.1"/>
    </source>
</evidence>
<evidence type="ECO:0000259" key="10">
    <source>
        <dbReference type="Pfam" id="PF23357"/>
    </source>
</evidence>
<feature type="domain" description="ABC-2 type transporter transmembrane" evidence="8">
    <location>
        <begin position="3"/>
        <end position="177"/>
    </location>
</feature>
<accession>A0AAE4ZCZ4</accession>
<feature type="domain" description="DUF7088" evidence="10">
    <location>
        <begin position="277"/>
        <end position="379"/>
    </location>
</feature>
<feature type="transmembrane region" description="Helical" evidence="7">
    <location>
        <begin position="21"/>
        <end position="42"/>
    </location>
</feature>
<feature type="transmembrane region" description="Helical" evidence="7">
    <location>
        <begin position="54"/>
        <end position="72"/>
    </location>
</feature>
<dbReference type="GO" id="GO:0140359">
    <property type="term" value="F:ABC-type transporter activity"/>
    <property type="evidence" value="ECO:0007669"/>
    <property type="project" value="InterPro"/>
</dbReference>
<dbReference type="Proteomes" id="UP000702544">
    <property type="component" value="Unassembled WGS sequence"/>
</dbReference>
<dbReference type="Pfam" id="PF09822">
    <property type="entry name" value="ABC_transp_aux"/>
    <property type="match status" value="1"/>
</dbReference>
<feature type="transmembrane region" description="Helical" evidence="7">
    <location>
        <begin position="756"/>
        <end position="775"/>
    </location>
</feature>
<dbReference type="InterPro" id="IPR055396">
    <property type="entry name" value="DUF7088"/>
</dbReference>
<dbReference type="AlphaFoldDB" id="A0AAE4ZCZ4"/>
<feature type="transmembrane region" description="Helical" evidence="7">
    <location>
        <begin position="214"/>
        <end position="233"/>
    </location>
</feature>
<comment type="subcellular location">
    <subcellularLocation>
        <location evidence="1">Cell membrane</location>
        <topology evidence="1">Multi-pass membrane protein</topology>
    </subcellularLocation>
</comment>
<evidence type="ECO:0000256" key="2">
    <source>
        <dbReference type="ARBA" id="ARBA00022475"/>
    </source>
</evidence>
<dbReference type="Pfam" id="PF23357">
    <property type="entry name" value="DUF7088"/>
    <property type="match status" value="1"/>
</dbReference>
<keyword evidence="4 7" id="KW-1133">Transmembrane helix</keyword>
<feature type="region of interest" description="Disordered" evidence="6">
    <location>
        <begin position="664"/>
        <end position="684"/>
    </location>
</feature>
<name>A0AAE4ZCZ4_9BACT</name>
<dbReference type="InterPro" id="IPR019196">
    <property type="entry name" value="ABC_transp_unknown"/>
</dbReference>
<evidence type="ECO:0000256" key="4">
    <source>
        <dbReference type="ARBA" id="ARBA00022989"/>
    </source>
</evidence>
<dbReference type="EMBL" id="JAACAK010000130">
    <property type="protein sequence ID" value="NIR76421.1"/>
    <property type="molecule type" value="Genomic_DNA"/>
</dbReference>
<evidence type="ECO:0000256" key="6">
    <source>
        <dbReference type="SAM" id="MobiDB-lite"/>
    </source>
</evidence>
<evidence type="ECO:0000313" key="12">
    <source>
        <dbReference type="Proteomes" id="UP000702544"/>
    </source>
</evidence>
<evidence type="ECO:0000256" key="7">
    <source>
        <dbReference type="SAM" id="Phobius"/>
    </source>
</evidence>
<keyword evidence="2" id="KW-1003">Cell membrane</keyword>
<evidence type="ECO:0000256" key="3">
    <source>
        <dbReference type="ARBA" id="ARBA00022692"/>
    </source>
</evidence>
<evidence type="ECO:0000259" key="8">
    <source>
        <dbReference type="Pfam" id="PF01061"/>
    </source>
</evidence>
<proteinExistence type="predicted"/>
<dbReference type="GO" id="GO:0005886">
    <property type="term" value="C:plasma membrane"/>
    <property type="evidence" value="ECO:0007669"/>
    <property type="project" value="UniProtKB-SubCell"/>
</dbReference>
<feature type="transmembrane region" description="Helical" evidence="7">
    <location>
        <begin position="161"/>
        <end position="184"/>
    </location>
</feature>
<reference evidence="11 12" key="1">
    <citation type="submission" date="2020-01" db="EMBL/GenBank/DDBJ databases">
        <title>Genomes assembled from Gulf of Kutch pelagic sediment metagenomes.</title>
        <authorList>
            <person name="Chandrashekar M."/>
            <person name="Mahajan M.S."/>
            <person name="Dave K.J."/>
            <person name="Vatsa P."/>
            <person name="Nathani N.M."/>
        </authorList>
    </citation>
    <scope>NUCLEOTIDE SEQUENCE [LARGE SCALE GENOMIC DNA]</scope>
    <source>
        <strain evidence="11">KS3-K002</strain>
    </source>
</reference>
<sequence>MRNVWTIARRELRGYFDHPTAYILLVVFLAINAFFFFRSAFLVSEASLRPMFDLLPWITLFFVPAVTMGVLAEERRRGTLEVVLSHPVSEAELLLGKYVGNLLFLLMALASTILIPLTLLWGGSLDFGVVFAQYFGAFLLLAGMAAVGLFASALTRNQITAFILGTVIIFALMMVGTEVVQIGLPGWLAGPAASLGILRHFGNVARGVIDLRDLVYFAALALAFLALAYWQLLRGRLNTRGRLYRNLRIGTVTVVGIAVFAGLFGSYIPGRLDLTAENLYTLSDGTKDILRGLDDLVTLTLYASDELPAQVEPLARDVNDVLRDFDRYGGGNIQIVRKDPDASEAALQEAQQRGIRSVQFNVVRREELQLKQGWLGIAVSYAGESESIPFVGDTRNLEYQLASRVWRLTRTDTPTVAFTSGHGEKTQADYTGFTRELGQTYRLETVDLTDAEAELGSEIDAVIVAGPTQPLGARPRALLRRYLGNDGRLLYLGEGSNINMRFLLAMQVPDSARDFTRQFGVELGANMAFDLRSNESIQVPGEVFNYIVAYPFWLRALPATDHAITRNLNSVFLPWASALDTLATMSGREFTPLLETSEFAGTQTGQFEIRPEQDIPYDPATLEPQLLALAIDGAIGSDAANTPIPEPPAEPDSLAESDSLMVPEATADDDGQDSAAPTAVDRTAVAGEPTGRVVMVGDSEFLTDQFSRSAPENRLFALNAVDWLTQTEALLDIRSKTATPRPLVFESNLQMQLVKYINLVGVPLLFVLLGAVRLIRRRALTRRTYGA</sequence>
<keyword evidence="3 7" id="KW-0812">Transmembrane</keyword>
<dbReference type="PANTHER" id="PTHR30294:SF29">
    <property type="entry name" value="MULTIDRUG ABC TRANSPORTER PERMEASE YBHS-RELATED"/>
    <property type="match status" value="1"/>
</dbReference>
<protein>
    <submittedName>
        <fullName evidence="11">ABC transporter permease</fullName>
    </submittedName>
</protein>
<comment type="caution">
    <text evidence="11">The sequence shown here is derived from an EMBL/GenBank/DDBJ whole genome shotgun (WGS) entry which is preliminary data.</text>
</comment>
<dbReference type="Pfam" id="PF01061">
    <property type="entry name" value="ABC2_membrane"/>
    <property type="match status" value="1"/>
</dbReference>
<feature type="transmembrane region" description="Helical" evidence="7">
    <location>
        <begin position="102"/>
        <end position="122"/>
    </location>
</feature>
<keyword evidence="5 7" id="KW-0472">Membrane</keyword>
<organism evidence="11 12">
    <name type="scientific">Candidatus Kutchimonas denitrificans</name>
    <dbReference type="NCBI Taxonomy" id="3056748"/>
    <lineage>
        <taxon>Bacteria</taxon>
        <taxon>Pseudomonadati</taxon>
        <taxon>Gemmatimonadota</taxon>
        <taxon>Gemmatimonadia</taxon>
        <taxon>Candidatus Palauibacterales</taxon>
        <taxon>Candidatus Palauibacteraceae</taxon>
        <taxon>Candidatus Kutchimonas</taxon>
    </lineage>
</organism>
<evidence type="ECO:0000256" key="5">
    <source>
        <dbReference type="ARBA" id="ARBA00023136"/>
    </source>
</evidence>
<feature type="domain" description="ABC-type uncharacterised transport system" evidence="9">
    <location>
        <begin position="414"/>
        <end position="710"/>
    </location>
</feature>
<evidence type="ECO:0000259" key="9">
    <source>
        <dbReference type="Pfam" id="PF09822"/>
    </source>
</evidence>
<dbReference type="PANTHER" id="PTHR30294">
    <property type="entry name" value="MEMBRANE COMPONENT OF ABC TRANSPORTER YHHJ-RELATED"/>
    <property type="match status" value="1"/>
</dbReference>
<dbReference type="InterPro" id="IPR013525">
    <property type="entry name" value="ABC2_TM"/>
</dbReference>
<gene>
    <name evidence="11" type="ORF">GWO12_15160</name>
</gene>
<feature type="transmembrane region" description="Helical" evidence="7">
    <location>
        <begin position="134"/>
        <end position="154"/>
    </location>
</feature>
<feature type="transmembrane region" description="Helical" evidence="7">
    <location>
        <begin position="245"/>
        <end position="268"/>
    </location>
</feature>
<dbReference type="InterPro" id="IPR051449">
    <property type="entry name" value="ABC-2_transporter_component"/>
</dbReference>
<evidence type="ECO:0000256" key="1">
    <source>
        <dbReference type="ARBA" id="ARBA00004651"/>
    </source>
</evidence>